<gene>
    <name evidence="5" type="ORF">M1K48_06665</name>
</gene>
<keyword evidence="3 4" id="KW-0326">Glycosidase</keyword>
<dbReference type="InterPro" id="IPR051795">
    <property type="entry name" value="Glycosyl_Hydrlase_43"/>
</dbReference>
<keyword evidence="6" id="KW-1185">Reference proteome</keyword>
<evidence type="ECO:0000256" key="2">
    <source>
        <dbReference type="ARBA" id="ARBA00022801"/>
    </source>
</evidence>
<reference evidence="5 6" key="1">
    <citation type="submission" date="2022-05" db="EMBL/GenBank/DDBJ databases">
        <title>S8-45 Sphingomonas ultraviolaceadurans.</title>
        <authorList>
            <person name="Liu Y."/>
        </authorList>
    </citation>
    <scope>NUCLEOTIDE SEQUENCE [LARGE SCALE GENOMIC DNA]</scope>
    <source>
        <strain evidence="5 6">S8-45</strain>
    </source>
</reference>
<dbReference type="PANTHER" id="PTHR42812:SF5">
    <property type="entry name" value="ENDO-ARABINASE"/>
    <property type="match status" value="1"/>
</dbReference>
<dbReference type="InterPro" id="IPR023296">
    <property type="entry name" value="Glyco_hydro_beta-prop_sf"/>
</dbReference>
<name>A0ABY5N155_9SPHN</name>
<comment type="similarity">
    <text evidence="1 4">Belongs to the glycosyl hydrolase 43 family.</text>
</comment>
<keyword evidence="2 4" id="KW-0378">Hydrolase</keyword>
<dbReference type="Gene3D" id="2.115.10.20">
    <property type="entry name" value="Glycosyl hydrolase domain, family 43"/>
    <property type="match status" value="1"/>
</dbReference>
<evidence type="ECO:0000256" key="4">
    <source>
        <dbReference type="RuleBase" id="RU361187"/>
    </source>
</evidence>
<evidence type="ECO:0000256" key="3">
    <source>
        <dbReference type="ARBA" id="ARBA00023295"/>
    </source>
</evidence>
<accession>A0ABY5N155</accession>
<dbReference type="InterPro" id="IPR006710">
    <property type="entry name" value="Glyco_hydro_43"/>
</dbReference>
<proteinExistence type="inferred from homology"/>
<dbReference type="PANTHER" id="PTHR42812">
    <property type="entry name" value="BETA-XYLOSIDASE"/>
    <property type="match status" value="1"/>
</dbReference>
<dbReference type="Proteomes" id="UP000831921">
    <property type="component" value="Chromosome"/>
</dbReference>
<dbReference type="CDD" id="cd08999">
    <property type="entry name" value="GH43_ABN-like"/>
    <property type="match status" value="1"/>
</dbReference>
<organism evidence="5 6">
    <name type="scientific">Sphingomonas glaciei</name>
    <dbReference type="NCBI Taxonomy" id="2938948"/>
    <lineage>
        <taxon>Bacteria</taxon>
        <taxon>Pseudomonadati</taxon>
        <taxon>Pseudomonadota</taxon>
        <taxon>Alphaproteobacteria</taxon>
        <taxon>Sphingomonadales</taxon>
        <taxon>Sphingomonadaceae</taxon>
        <taxon>Sphingomonas</taxon>
    </lineage>
</organism>
<dbReference type="GO" id="GO:0016787">
    <property type="term" value="F:hydrolase activity"/>
    <property type="evidence" value="ECO:0007669"/>
    <property type="project" value="UniProtKB-KW"/>
</dbReference>
<protein>
    <submittedName>
        <fullName evidence="5">Glycoside hydrolase family 43 protein</fullName>
    </submittedName>
</protein>
<dbReference type="Pfam" id="PF04616">
    <property type="entry name" value="Glyco_hydro_43"/>
    <property type="match status" value="1"/>
</dbReference>
<dbReference type="EMBL" id="CP097253">
    <property type="protein sequence ID" value="UUR09287.1"/>
    <property type="molecule type" value="Genomic_DNA"/>
</dbReference>
<dbReference type="RefSeq" id="WP_249505055.1">
    <property type="nucleotide sequence ID" value="NZ_CP097253.1"/>
</dbReference>
<evidence type="ECO:0000256" key="1">
    <source>
        <dbReference type="ARBA" id="ARBA00009865"/>
    </source>
</evidence>
<sequence length="330" mass="35847">MILASTAASAQQQPIMEPVLRENFPDAFVMAEGNGSFIAYATNDGANVPMAVSRDLISWTPVRDAAGKKQDAMPTLAPWVKPGFTWAPEVMKVGANYILYYTANHRAQDKQCLGVAVSASPRGPFVDRSAEPMVCQFDLGGSIDANPFRDKDGKLYLYWKADGNRIGKRSRLWGAELTPDGLKLAGAPKDIGLTDEDPWEQRVIEAPTMLRVPDGYAMLYSGGYFGWNDDQRLSPYAMNWGRCSGPLGPCNDGGATPILNSYARPGKEGCLSGPGHQSVFRANGGTFISFHGWSTTKGCRKGEGKRFLYVAPFGWENNAPAIAPSLRPAR</sequence>
<evidence type="ECO:0000313" key="5">
    <source>
        <dbReference type="EMBL" id="UUR09287.1"/>
    </source>
</evidence>
<evidence type="ECO:0000313" key="6">
    <source>
        <dbReference type="Proteomes" id="UP000831921"/>
    </source>
</evidence>
<dbReference type="SUPFAM" id="SSF75005">
    <property type="entry name" value="Arabinanase/levansucrase/invertase"/>
    <property type="match status" value="1"/>
</dbReference>